<dbReference type="SUPFAM" id="SSF82861">
    <property type="entry name" value="Mechanosensitive channel protein MscS (YggB), transmembrane region"/>
    <property type="match status" value="1"/>
</dbReference>
<keyword evidence="7" id="KW-0997">Cell inner membrane</keyword>
<dbReference type="InterPro" id="IPR010920">
    <property type="entry name" value="LSM_dom_sf"/>
</dbReference>
<sequence length="273" mass="29944">MEAITNWLSENSGLLTHYAIQFVLALIVFLVGMRLAKWCSKLTEKGFAKRKVDKAVGSFCGNIIYALVFIATILMALSQVGVETTSFIAILGAAGLAVGLALQGSLSNFASGVLIIILRPFKSGDYIEAGGKAGSVRKIEIFSTELNTPDNKIIVMPNSSIMSGAIVNYSREKTRRIDLVIGVSYDADLKKTKEVLKSVLDAESRLLKEPAYTVAVNELADSSVNFVVRPWVNTVDYWPTYFDLMENIKIALDDNDIGIPYPQMDVHLHKTSE</sequence>
<dbReference type="InterPro" id="IPR011066">
    <property type="entry name" value="MscS_channel_C_sf"/>
</dbReference>
<name>A0A0F4PI12_9GAMM</name>
<feature type="domain" description="Mechanosensitive ion channel transmembrane helices 2/3" evidence="10">
    <location>
        <begin position="62"/>
        <end position="103"/>
    </location>
</feature>
<dbReference type="Pfam" id="PF21082">
    <property type="entry name" value="MS_channel_3rd"/>
    <property type="match status" value="1"/>
</dbReference>
<dbReference type="InterPro" id="IPR008910">
    <property type="entry name" value="MSC_TM_helix"/>
</dbReference>
<dbReference type="InterPro" id="IPR023408">
    <property type="entry name" value="MscS_beta-dom_sf"/>
</dbReference>
<evidence type="ECO:0000313" key="11">
    <source>
        <dbReference type="EMBL" id="KJY98703.1"/>
    </source>
</evidence>
<evidence type="ECO:0000256" key="3">
    <source>
        <dbReference type="ARBA" id="ARBA00022475"/>
    </source>
</evidence>
<keyword evidence="5 7" id="KW-1133">Transmembrane helix</keyword>
<comment type="caution">
    <text evidence="7">Lacks conserved residue(s) required for the propagation of feature annotation.</text>
</comment>
<keyword evidence="7" id="KW-0406">Ion transport</keyword>
<evidence type="ECO:0000256" key="4">
    <source>
        <dbReference type="ARBA" id="ARBA00022692"/>
    </source>
</evidence>
<reference evidence="12 14" key="2">
    <citation type="submission" date="2017-12" db="EMBL/GenBank/DDBJ databases">
        <authorList>
            <person name="Paulsen S."/>
            <person name="Gram L.K."/>
        </authorList>
    </citation>
    <scope>NUCLEOTIDE SEQUENCE [LARGE SCALE GENOMIC DNA]</scope>
    <source>
        <strain evidence="12 14">S2897</strain>
    </source>
</reference>
<keyword evidence="7" id="KW-0813">Transport</keyword>
<dbReference type="InterPro" id="IPR006685">
    <property type="entry name" value="MscS_channel_2nd"/>
</dbReference>
<keyword evidence="3" id="KW-1003">Cell membrane</keyword>
<comment type="similarity">
    <text evidence="2 7">Belongs to the MscS (TC 1.A.23) family.</text>
</comment>
<keyword evidence="6 7" id="KW-0472">Membrane</keyword>
<dbReference type="Gene3D" id="2.30.30.60">
    <property type="match status" value="1"/>
</dbReference>
<evidence type="ECO:0000256" key="1">
    <source>
        <dbReference type="ARBA" id="ARBA00004651"/>
    </source>
</evidence>
<dbReference type="Pfam" id="PF00924">
    <property type="entry name" value="MS_channel_2nd"/>
    <property type="match status" value="1"/>
</dbReference>
<dbReference type="eggNOG" id="COG3264">
    <property type="taxonomic scope" value="Bacteria"/>
</dbReference>
<evidence type="ECO:0000256" key="6">
    <source>
        <dbReference type="ARBA" id="ARBA00023136"/>
    </source>
</evidence>
<evidence type="ECO:0000256" key="2">
    <source>
        <dbReference type="ARBA" id="ARBA00008017"/>
    </source>
</evidence>
<dbReference type="InterPro" id="IPR049142">
    <property type="entry name" value="MS_channel_1st"/>
</dbReference>
<proteinExistence type="inferred from homology"/>
<organism evidence="11 13">
    <name type="scientific">Pseudoalteromonas ruthenica</name>
    <dbReference type="NCBI Taxonomy" id="151081"/>
    <lineage>
        <taxon>Bacteria</taxon>
        <taxon>Pseudomonadati</taxon>
        <taxon>Pseudomonadota</taxon>
        <taxon>Gammaproteobacteria</taxon>
        <taxon>Alteromonadales</taxon>
        <taxon>Pseudoalteromonadaceae</taxon>
        <taxon>Pseudoalteromonas</taxon>
    </lineage>
</organism>
<gene>
    <name evidence="12" type="ORF">CWC05_13830</name>
    <name evidence="11" type="ORF">TW72_13355</name>
</gene>
<dbReference type="PANTHER" id="PTHR30221:SF1">
    <property type="entry name" value="SMALL-CONDUCTANCE MECHANOSENSITIVE CHANNEL"/>
    <property type="match status" value="1"/>
</dbReference>
<dbReference type="EMBL" id="JXXZ01000010">
    <property type="protein sequence ID" value="KJY98703.1"/>
    <property type="molecule type" value="Genomic_DNA"/>
</dbReference>
<feature type="transmembrane region" description="Helical" evidence="7">
    <location>
        <begin position="89"/>
        <end position="118"/>
    </location>
</feature>
<dbReference type="Pfam" id="PF05552">
    <property type="entry name" value="MS_channel_1st_1"/>
    <property type="match status" value="1"/>
</dbReference>
<evidence type="ECO:0000313" key="12">
    <source>
        <dbReference type="EMBL" id="TMP86482.1"/>
    </source>
</evidence>
<dbReference type="OrthoDB" id="9809206at2"/>
<dbReference type="GeneID" id="58229481"/>
<keyword evidence="4 7" id="KW-0812">Transmembrane</keyword>
<dbReference type="Proteomes" id="UP000305874">
    <property type="component" value="Unassembled WGS sequence"/>
</dbReference>
<protein>
    <recommendedName>
        <fullName evidence="7">Small-conductance mechanosensitive channel</fullName>
    </recommendedName>
</protein>
<dbReference type="SUPFAM" id="SSF50182">
    <property type="entry name" value="Sm-like ribonucleoproteins"/>
    <property type="match status" value="1"/>
</dbReference>
<reference evidence="14" key="3">
    <citation type="submission" date="2019-06" db="EMBL/GenBank/DDBJ databases">
        <title>Co-occurence of chitin degradation, pigmentation and bioactivity in marine Pseudoalteromonas.</title>
        <authorList>
            <person name="Sonnenschein E.C."/>
            <person name="Bech P.K."/>
        </authorList>
    </citation>
    <scope>NUCLEOTIDE SEQUENCE [LARGE SCALE GENOMIC DNA]</scope>
    <source>
        <strain evidence="14">S2897</strain>
    </source>
</reference>
<dbReference type="GO" id="GO:0005886">
    <property type="term" value="C:plasma membrane"/>
    <property type="evidence" value="ECO:0007669"/>
    <property type="project" value="UniProtKB-SubCell"/>
</dbReference>
<dbReference type="RefSeq" id="WP_022945993.1">
    <property type="nucleotide sequence ID" value="NZ_JXXY01000018.1"/>
</dbReference>
<feature type="transmembrane region" description="Helical" evidence="7">
    <location>
        <begin position="56"/>
        <end position="77"/>
    </location>
</feature>
<dbReference type="AlphaFoldDB" id="A0A0F4PI12"/>
<dbReference type="PATRIC" id="fig|151081.8.peg.3340"/>
<dbReference type="InterPro" id="IPR011014">
    <property type="entry name" value="MscS_channel_TM-2"/>
</dbReference>
<comment type="caution">
    <text evidence="11">The sequence shown here is derived from an EMBL/GenBank/DDBJ whole genome shotgun (WGS) entry which is preliminary data.</text>
</comment>
<feature type="transmembrane region" description="Helical" evidence="7">
    <location>
        <begin position="15"/>
        <end position="36"/>
    </location>
</feature>
<dbReference type="STRING" id="151081.TW72_13355"/>
<comment type="subcellular location">
    <subcellularLocation>
        <location evidence="7">Cell inner membrane</location>
        <topology evidence="7">Multi-pass membrane protein</topology>
    </subcellularLocation>
    <subcellularLocation>
        <location evidence="1">Cell membrane</location>
        <topology evidence="1">Multi-pass membrane protein</topology>
    </subcellularLocation>
</comment>
<dbReference type="Proteomes" id="UP000033664">
    <property type="component" value="Unassembled WGS sequence"/>
</dbReference>
<dbReference type="InterPro" id="IPR045275">
    <property type="entry name" value="MscS_archaea/bacteria_type"/>
</dbReference>
<evidence type="ECO:0000313" key="13">
    <source>
        <dbReference type="Proteomes" id="UP000033664"/>
    </source>
</evidence>
<dbReference type="InterPro" id="IPR049278">
    <property type="entry name" value="MS_channel_C"/>
</dbReference>
<reference evidence="11 13" key="1">
    <citation type="journal article" date="2015" name="BMC Genomics">
        <title>Genome mining reveals unlocked bioactive potential of marine Gram-negative bacteria.</title>
        <authorList>
            <person name="Machado H."/>
            <person name="Sonnenschein E.C."/>
            <person name="Melchiorsen J."/>
            <person name="Gram L."/>
        </authorList>
    </citation>
    <scope>NUCLEOTIDE SEQUENCE [LARGE SCALE GENOMIC DNA]</scope>
    <source>
        <strain evidence="11 13">S3137</strain>
    </source>
</reference>
<evidence type="ECO:0000313" key="14">
    <source>
        <dbReference type="Proteomes" id="UP000305874"/>
    </source>
</evidence>
<comment type="subunit">
    <text evidence="7">Homoheptamer.</text>
</comment>
<evidence type="ECO:0000259" key="10">
    <source>
        <dbReference type="Pfam" id="PF21088"/>
    </source>
</evidence>
<feature type="domain" description="Mechanosensitive ion channel MscS" evidence="8">
    <location>
        <begin position="105"/>
        <end position="171"/>
    </location>
</feature>
<evidence type="ECO:0000259" key="9">
    <source>
        <dbReference type="Pfam" id="PF21082"/>
    </source>
</evidence>
<dbReference type="Gene3D" id="3.30.70.100">
    <property type="match status" value="1"/>
</dbReference>
<evidence type="ECO:0000256" key="7">
    <source>
        <dbReference type="RuleBase" id="RU369025"/>
    </source>
</evidence>
<dbReference type="PANTHER" id="PTHR30221">
    <property type="entry name" value="SMALL-CONDUCTANCE MECHANOSENSITIVE CHANNEL"/>
    <property type="match status" value="1"/>
</dbReference>
<evidence type="ECO:0000259" key="8">
    <source>
        <dbReference type="Pfam" id="PF00924"/>
    </source>
</evidence>
<dbReference type="GO" id="GO:0008381">
    <property type="term" value="F:mechanosensitive monoatomic ion channel activity"/>
    <property type="evidence" value="ECO:0007669"/>
    <property type="project" value="InterPro"/>
</dbReference>
<dbReference type="Gene3D" id="1.10.287.1260">
    <property type="match status" value="1"/>
</dbReference>
<keyword evidence="7" id="KW-0407">Ion channel</keyword>
<evidence type="ECO:0000256" key="5">
    <source>
        <dbReference type="ARBA" id="ARBA00022989"/>
    </source>
</evidence>
<dbReference type="Pfam" id="PF21088">
    <property type="entry name" value="MS_channel_1st"/>
    <property type="match status" value="1"/>
</dbReference>
<reference evidence="12" key="4">
    <citation type="submission" date="2019-09" db="EMBL/GenBank/DDBJ databases">
        <title>Co-occurence of chitin degradation, pigmentation and bioactivity in marine Pseudoalteromonas.</title>
        <authorList>
            <person name="Sonnenschein E.C."/>
            <person name="Bech P.K."/>
        </authorList>
    </citation>
    <scope>NUCLEOTIDE SEQUENCE</scope>
    <source>
        <strain evidence="12">S2897</strain>
    </source>
</reference>
<accession>A0A0F4PI12</accession>
<feature type="domain" description="Mechanosensitive ion channel MscS C-terminal" evidence="9">
    <location>
        <begin position="177"/>
        <end position="259"/>
    </location>
</feature>
<dbReference type="EMBL" id="PNCG01000014">
    <property type="protein sequence ID" value="TMP86482.1"/>
    <property type="molecule type" value="Genomic_DNA"/>
</dbReference>
<keyword evidence="13" id="KW-1185">Reference proteome</keyword>
<comment type="function">
    <text evidence="7">Mechanosensitive channel that participates in the regulation of osmotic pressure changes within the cell, opening in response to stretch forces in the membrane lipid bilayer, without the need for other proteins. Contributes to normal resistance to hypoosmotic shock. Forms an ion channel of 1.0 nanosiemens conductance with a slight preference for anions.</text>
</comment>
<dbReference type="SUPFAM" id="SSF82689">
    <property type="entry name" value="Mechanosensitive channel protein MscS (YggB), C-terminal domain"/>
    <property type="match status" value="1"/>
</dbReference>